<dbReference type="GO" id="GO:0016070">
    <property type="term" value="P:RNA metabolic process"/>
    <property type="evidence" value="ECO:0007669"/>
    <property type="project" value="InterPro"/>
</dbReference>
<dbReference type="GO" id="GO:0003723">
    <property type="term" value="F:RNA binding"/>
    <property type="evidence" value="ECO:0007669"/>
    <property type="project" value="InterPro"/>
</dbReference>
<proteinExistence type="predicted"/>
<dbReference type="RefSeq" id="WP_133462063.1">
    <property type="nucleotide sequence ID" value="NZ_SNVX01000017.1"/>
</dbReference>
<dbReference type="Pfam" id="PF08845">
    <property type="entry name" value="SymE_toxin"/>
    <property type="match status" value="1"/>
</dbReference>
<dbReference type="AlphaFoldDB" id="A0A4R6E1I9"/>
<feature type="domain" description="Toxin SymE-like" evidence="1">
    <location>
        <begin position="41"/>
        <end position="100"/>
    </location>
</feature>
<evidence type="ECO:0000313" key="3">
    <source>
        <dbReference type="Proteomes" id="UP000295530"/>
    </source>
</evidence>
<sequence length="141" mass="15985">MAAKNFKPEVAIAKTVSNALPVISENRDAARKNDGISKPLRRMSVSYVSIRHYDRRTNITKRYTRSASLRLNGRWMEEAGFTTGTNLDIRVMPGCLVITTRPQETPLMKVLNNVTHLPEKDRQQVMAFLQGVMAKVALEKR</sequence>
<dbReference type="InterPro" id="IPR014944">
    <property type="entry name" value="Toxin_SymE-like"/>
</dbReference>
<dbReference type="Proteomes" id="UP000295530">
    <property type="component" value="Unassembled WGS sequence"/>
</dbReference>
<comment type="caution">
    <text evidence="2">The sequence shown here is derived from an EMBL/GenBank/DDBJ whole genome shotgun (WGS) entry which is preliminary data.</text>
</comment>
<name>A0A4R6E1I9_SCAGO</name>
<reference evidence="2 3" key="1">
    <citation type="submission" date="2019-03" db="EMBL/GenBank/DDBJ databases">
        <title>Genomic analyses of the natural microbiome of Caenorhabditis elegans.</title>
        <authorList>
            <person name="Samuel B."/>
        </authorList>
    </citation>
    <scope>NUCLEOTIDE SEQUENCE [LARGE SCALE GENOMIC DNA]</scope>
    <source>
        <strain evidence="2 3">BIGb0156</strain>
    </source>
</reference>
<accession>A0A4R6E1I9</accession>
<organism evidence="2 3">
    <name type="scientific">Scandinavium goeteborgense</name>
    <dbReference type="NCBI Taxonomy" id="1851514"/>
    <lineage>
        <taxon>Bacteria</taxon>
        <taxon>Pseudomonadati</taxon>
        <taxon>Pseudomonadota</taxon>
        <taxon>Gammaproteobacteria</taxon>
        <taxon>Enterobacterales</taxon>
        <taxon>Enterobacteriaceae</taxon>
        <taxon>Scandinavium</taxon>
    </lineage>
</organism>
<dbReference type="EMBL" id="SNVX01000017">
    <property type="protein sequence ID" value="TDN51581.1"/>
    <property type="molecule type" value="Genomic_DNA"/>
</dbReference>
<dbReference type="GO" id="GO:0016788">
    <property type="term" value="F:hydrolase activity, acting on ester bonds"/>
    <property type="evidence" value="ECO:0007669"/>
    <property type="project" value="InterPro"/>
</dbReference>
<dbReference type="GO" id="GO:0005737">
    <property type="term" value="C:cytoplasm"/>
    <property type="evidence" value="ECO:0007669"/>
    <property type="project" value="InterPro"/>
</dbReference>
<evidence type="ECO:0000313" key="2">
    <source>
        <dbReference type="EMBL" id="TDN51581.1"/>
    </source>
</evidence>
<keyword evidence="3" id="KW-1185">Reference proteome</keyword>
<gene>
    <name evidence="2" type="ORF">EC847_11752</name>
</gene>
<dbReference type="OrthoDB" id="6053337at2"/>
<evidence type="ECO:0000259" key="1">
    <source>
        <dbReference type="Pfam" id="PF08845"/>
    </source>
</evidence>
<protein>
    <submittedName>
        <fullName evidence="2">Toxic protein SymE</fullName>
    </submittedName>
</protein>